<name>A0A2R4G3F6_BIFAD</name>
<dbReference type="Proteomes" id="UP000241454">
    <property type="component" value="Chromosome"/>
</dbReference>
<dbReference type="GO" id="GO:0003677">
    <property type="term" value="F:DNA binding"/>
    <property type="evidence" value="ECO:0007669"/>
    <property type="project" value="InterPro"/>
</dbReference>
<dbReference type="SUPFAM" id="SSF47413">
    <property type="entry name" value="lambda repressor-like DNA-binding domains"/>
    <property type="match status" value="1"/>
</dbReference>
<sequence>MTTENGPVVTRSAADFRMMRETLGLAQAWVARTVGVTTLTVVHWEDPKAFALPRREAWDLVEGMWAEADRRAAAFVDMASKVTALAQDDGVDPQPVMLSYWRDPKDHEIAHRGEDVTIAGFHLSSGGMMRLENAACRMAVDRLHALGVPLTVMYAEPEA</sequence>
<evidence type="ECO:0000313" key="2">
    <source>
        <dbReference type="Proteomes" id="UP000241454"/>
    </source>
</evidence>
<accession>A0A2R4G3F6</accession>
<dbReference type="RefSeq" id="WP_107646242.1">
    <property type="nucleotide sequence ID" value="NZ_CP028341.1"/>
</dbReference>
<protein>
    <submittedName>
        <fullName evidence="1">Uncharacterized protein</fullName>
    </submittedName>
</protein>
<evidence type="ECO:0000313" key="1">
    <source>
        <dbReference type="EMBL" id="AVT45351.1"/>
    </source>
</evidence>
<dbReference type="InterPro" id="IPR010982">
    <property type="entry name" value="Lambda_DNA-bd_dom_sf"/>
</dbReference>
<dbReference type="AlphaFoldDB" id="A0A2R4G3F6"/>
<gene>
    <name evidence="1" type="ORF">C8077_05105</name>
</gene>
<dbReference type="EMBL" id="CP028341">
    <property type="protein sequence ID" value="AVT45351.1"/>
    <property type="molecule type" value="Genomic_DNA"/>
</dbReference>
<organism evidence="1 2">
    <name type="scientific">Bifidobacterium adolescentis</name>
    <dbReference type="NCBI Taxonomy" id="1680"/>
    <lineage>
        <taxon>Bacteria</taxon>
        <taxon>Bacillati</taxon>
        <taxon>Actinomycetota</taxon>
        <taxon>Actinomycetes</taxon>
        <taxon>Bifidobacteriales</taxon>
        <taxon>Bifidobacteriaceae</taxon>
        <taxon>Bifidobacterium</taxon>
    </lineage>
</organism>
<proteinExistence type="predicted"/>
<reference evidence="1 2" key="1">
    <citation type="submission" date="2018-03" db="EMBL/GenBank/DDBJ databases">
        <authorList>
            <person name="Keele B.F."/>
        </authorList>
    </citation>
    <scope>NUCLEOTIDE SEQUENCE [LARGE SCALE GENOMIC DNA]</scope>
    <source>
        <strain evidence="1 2">1-11</strain>
    </source>
</reference>